<evidence type="ECO:0000313" key="3">
    <source>
        <dbReference type="Proteomes" id="UP000078512"/>
    </source>
</evidence>
<keyword evidence="1" id="KW-0812">Transmembrane</keyword>
<organism evidence="2 3">
    <name type="scientific">Linnemannia elongata AG-77</name>
    <dbReference type="NCBI Taxonomy" id="1314771"/>
    <lineage>
        <taxon>Eukaryota</taxon>
        <taxon>Fungi</taxon>
        <taxon>Fungi incertae sedis</taxon>
        <taxon>Mucoromycota</taxon>
        <taxon>Mortierellomycotina</taxon>
        <taxon>Mortierellomycetes</taxon>
        <taxon>Mortierellales</taxon>
        <taxon>Mortierellaceae</taxon>
        <taxon>Linnemannia</taxon>
    </lineage>
</organism>
<reference evidence="2 3" key="1">
    <citation type="submission" date="2016-05" db="EMBL/GenBank/DDBJ databases">
        <title>Genome sequencing reveals origins of a unique bacterial endosymbiosis in the earliest lineages of terrestrial Fungi.</title>
        <authorList>
            <consortium name="DOE Joint Genome Institute"/>
            <person name="Uehling J."/>
            <person name="Gryganskyi A."/>
            <person name="Hameed K."/>
            <person name="Tschaplinski T."/>
            <person name="Misztal P."/>
            <person name="Wu S."/>
            <person name="Desiro A."/>
            <person name="Vande Pol N."/>
            <person name="Du Z.-Y."/>
            <person name="Zienkiewicz A."/>
            <person name="Zienkiewicz K."/>
            <person name="Morin E."/>
            <person name="Tisserant E."/>
            <person name="Splivallo R."/>
            <person name="Hainaut M."/>
            <person name="Henrissat B."/>
            <person name="Ohm R."/>
            <person name="Kuo A."/>
            <person name="Yan J."/>
            <person name="Lipzen A."/>
            <person name="Nolan M."/>
            <person name="Labutti K."/>
            <person name="Barry K."/>
            <person name="Goldstein A."/>
            <person name="Labbe J."/>
            <person name="Schadt C."/>
            <person name="Tuskan G."/>
            <person name="Grigoriev I."/>
            <person name="Martin F."/>
            <person name="Vilgalys R."/>
            <person name="Bonito G."/>
        </authorList>
    </citation>
    <scope>NUCLEOTIDE SEQUENCE [LARGE SCALE GENOMIC DNA]</scope>
    <source>
        <strain evidence="2 3">AG-77</strain>
    </source>
</reference>
<protein>
    <submittedName>
        <fullName evidence="2">Uncharacterized protein</fullName>
    </submittedName>
</protein>
<gene>
    <name evidence="2" type="ORF">K457DRAFT_338863</name>
</gene>
<feature type="transmembrane region" description="Helical" evidence="1">
    <location>
        <begin position="46"/>
        <end position="66"/>
    </location>
</feature>
<keyword evidence="3" id="KW-1185">Reference proteome</keyword>
<evidence type="ECO:0000313" key="2">
    <source>
        <dbReference type="EMBL" id="OAQ31953.1"/>
    </source>
</evidence>
<dbReference type="AlphaFoldDB" id="A0A197K439"/>
<dbReference type="EMBL" id="KV442027">
    <property type="protein sequence ID" value="OAQ31953.1"/>
    <property type="molecule type" value="Genomic_DNA"/>
</dbReference>
<sequence length="155" mass="17492">MCFALFCVAPPYPSPVRAPSFSYVQLCNTLHTSQGKATAPNKGWHLSSYFFCFMSFLCFIPVLLIYSPSANNKTQLDIAIDHKTQTPNLKHPKQAKAPRAKPKPLLRRRKCNYSAEVSTEIALVDIFLLLVLPDRSVHRNAALVRVRCETNKKKS</sequence>
<evidence type="ECO:0000256" key="1">
    <source>
        <dbReference type="SAM" id="Phobius"/>
    </source>
</evidence>
<keyword evidence="1" id="KW-1133">Transmembrane helix</keyword>
<name>A0A197K439_9FUNG</name>
<dbReference type="Proteomes" id="UP000078512">
    <property type="component" value="Unassembled WGS sequence"/>
</dbReference>
<accession>A0A197K439</accession>
<proteinExistence type="predicted"/>
<keyword evidence="1" id="KW-0472">Membrane</keyword>